<gene>
    <name evidence="2" type="ORF">G4B88_005881</name>
</gene>
<reference evidence="2 3" key="1">
    <citation type="journal article" date="2020" name="bioRxiv">
        <title>Sequence and annotation of 42 cannabis genomes reveals extensive copy number variation in cannabinoid synthesis and pathogen resistance genes.</title>
        <authorList>
            <person name="Mckernan K.J."/>
            <person name="Helbert Y."/>
            <person name="Kane L.T."/>
            <person name="Ebling H."/>
            <person name="Zhang L."/>
            <person name="Liu B."/>
            <person name="Eaton Z."/>
            <person name="Mclaughlin S."/>
            <person name="Kingan S."/>
            <person name="Baybayan P."/>
            <person name="Concepcion G."/>
            <person name="Jordan M."/>
            <person name="Riva A."/>
            <person name="Barbazuk W."/>
            <person name="Harkins T."/>
        </authorList>
    </citation>
    <scope>NUCLEOTIDE SEQUENCE [LARGE SCALE GENOMIC DNA]</scope>
    <source>
        <strain evidence="3">cv. Jamaican Lion 4</strain>
        <tissue evidence="2">Leaf</tissue>
    </source>
</reference>
<dbReference type="GO" id="GO:0003676">
    <property type="term" value="F:nucleic acid binding"/>
    <property type="evidence" value="ECO:0007669"/>
    <property type="project" value="InterPro"/>
</dbReference>
<feature type="domain" description="RNase H type-1" evidence="1">
    <location>
        <begin position="24"/>
        <end position="74"/>
    </location>
</feature>
<keyword evidence="3" id="KW-1185">Reference proteome</keyword>
<sequence length="83" mass="9051">MAEMANMQAKMNRTQIHYDHGHANVALNDHEHKVGIGAVVTNSKGDIVASMSSPFDGILSPLFAEAKVLLWALRRRYSSAEGS</sequence>
<accession>A0A7J6IBD8</accession>
<name>A0A7J6IBD8_CANSA</name>
<dbReference type="Pfam" id="PF13456">
    <property type="entry name" value="RVT_3"/>
    <property type="match status" value="1"/>
</dbReference>
<comment type="caution">
    <text evidence="2">The sequence shown here is derived from an EMBL/GenBank/DDBJ whole genome shotgun (WGS) entry which is preliminary data.</text>
</comment>
<evidence type="ECO:0000259" key="1">
    <source>
        <dbReference type="Pfam" id="PF13456"/>
    </source>
</evidence>
<evidence type="ECO:0000313" key="2">
    <source>
        <dbReference type="EMBL" id="KAF4404495.1"/>
    </source>
</evidence>
<protein>
    <recommendedName>
        <fullName evidence="1">RNase H type-1 domain-containing protein</fullName>
    </recommendedName>
</protein>
<dbReference type="InterPro" id="IPR002156">
    <property type="entry name" value="RNaseH_domain"/>
</dbReference>
<dbReference type="AlphaFoldDB" id="A0A7J6IBD8"/>
<dbReference type="Proteomes" id="UP000583929">
    <property type="component" value="Unassembled WGS sequence"/>
</dbReference>
<dbReference type="EMBL" id="JAATIQ010000001">
    <property type="protein sequence ID" value="KAF4404495.1"/>
    <property type="molecule type" value="Genomic_DNA"/>
</dbReference>
<evidence type="ECO:0000313" key="3">
    <source>
        <dbReference type="Proteomes" id="UP000583929"/>
    </source>
</evidence>
<proteinExistence type="predicted"/>
<dbReference type="GO" id="GO:0004523">
    <property type="term" value="F:RNA-DNA hybrid ribonuclease activity"/>
    <property type="evidence" value="ECO:0007669"/>
    <property type="project" value="InterPro"/>
</dbReference>
<organism evidence="2 3">
    <name type="scientific">Cannabis sativa</name>
    <name type="common">Hemp</name>
    <name type="synonym">Marijuana</name>
    <dbReference type="NCBI Taxonomy" id="3483"/>
    <lineage>
        <taxon>Eukaryota</taxon>
        <taxon>Viridiplantae</taxon>
        <taxon>Streptophyta</taxon>
        <taxon>Embryophyta</taxon>
        <taxon>Tracheophyta</taxon>
        <taxon>Spermatophyta</taxon>
        <taxon>Magnoliopsida</taxon>
        <taxon>eudicotyledons</taxon>
        <taxon>Gunneridae</taxon>
        <taxon>Pentapetalae</taxon>
        <taxon>rosids</taxon>
        <taxon>fabids</taxon>
        <taxon>Rosales</taxon>
        <taxon>Cannabaceae</taxon>
        <taxon>Cannabis</taxon>
    </lineage>
</organism>